<dbReference type="Pfam" id="PF00005">
    <property type="entry name" value="ABC_tran"/>
    <property type="match status" value="1"/>
</dbReference>
<name>A0A172QUB9_9CORY</name>
<evidence type="ECO:0000313" key="5">
    <source>
        <dbReference type="EMBL" id="ANE04284.1"/>
    </source>
</evidence>
<gene>
    <name evidence="5" type="ORF">ccrud_08755</name>
</gene>
<dbReference type="PROSITE" id="PS50893">
    <property type="entry name" value="ABC_TRANSPORTER_2"/>
    <property type="match status" value="1"/>
</dbReference>
<dbReference type="Proteomes" id="UP000076929">
    <property type="component" value="Chromosome"/>
</dbReference>
<dbReference type="InterPro" id="IPR027417">
    <property type="entry name" value="P-loop_NTPase"/>
</dbReference>
<evidence type="ECO:0000256" key="3">
    <source>
        <dbReference type="ARBA" id="ARBA00022840"/>
    </source>
</evidence>
<evidence type="ECO:0000256" key="2">
    <source>
        <dbReference type="ARBA" id="ARBA00022741"/>
    </source>
</evidence>
<keyword evidence="1" id="KW-0813">Transport</keyword>
<dbReference type="PANTHER" id="PTHR24220">
    <property type="entry name" value="IMPORT ATP-BINDING PROTEIN"/>
    <property type="match status" value="1"/>
</dbReference>
<dbReference type="RefSeq" id="WP_066566340.1">
    <property type="nucleotide sequence ID" value="NZ_CP015622.1"/>
</dbReference>
<evidence type="ECO:0000313" key="6">
    <source>
        <dbReference type="Proteomes" id="UP000076929"/>
    </source>
</evidence>
<accession>A0A172QUB9</accession>
<reference evidence="5 6" key="1">
    <citation type="submission" date="2016-05" db="EMBL/GenBank/DDBJ databases">
        <title>Complete genome sequence of Corynebacterium crudilactis, a new Corynebacterium species isolated from raw cow's milk.</title>
        <authorList>
            <person name="Christian R."/>
            <person name="Zimmermann J."/>
            <person name="Lipski A."/>
            <person name="Kalinowski J."/>
        </authorList>
    </citation>
    <scope>NUCLEOTIDE SEQUENCE [LARGE SCALE GENOMIC DNA]</scope>
    <source>
        <strain evidence="5 6">JZ16</strain>
    </source>
</reference>
<dbReference type="EMBL" id="CP015622">
    <property type="protein sequence ID" value="ANE04284.1"/>
    <property type="molecule type" value="Genomic_DNA"/>
</dbReference>
<dbReference type="InterPro" id="IPR017911">
    <property type="entry name" value="MacB-like_ATP-bd"/>
</dbReference>
<dbReference type="PROSITE" id="PS00211">
    <property type="entry name" value="ABC_TRANSPORTER_1"/>
    <property type="match status" value="1"/>
</dbReference>
<dbReference type="GO" id="GO:0016887">
    <property type="term" value="F:ATP hydrolysis activity"/>
    <property type="evidence" value="ECO:0007669"/>
    <property type="project" value="InterPro"/>
</dbReference>
<keyword evidence="3 5" id="KW-0067">ATP-binding</keyword>
<sequence>MSLHVKNLNLTVADGSTSRTLLNNISFDVRAGEVVGITGPSGSGKSTLLGVLGCLQRADSGSAVLGNIDLTAATSNKESAALRRTHLGIVFQQPNLLPSLKVLDQLLLIPRLGKILPPSRKENAKNTTKALDLLGSIGLGDLAYRKVGELSGGQQARVNLARALMNSPKLLLVDEPTAALDQHSAAEVTELILAMAHHYNAPTLYVSHDIEQIKTLDRQIELIDGRVQEIPSALIDS</sequence>
<dbReference type="CDD" id="cd03255">
    <property type="entry name" value="ABC_MJ0796_LolCDE_FtsE"/>
    <property type="match status" value="1"/>
</dbReference>
<dbReference type="SMART" id="SM00382">
    <property type="entry name" value="AAA"/>
    <property type="match status" value="1"/>
</dbReference>
<dbReference type="InterPro" id="IPR003593">
    <property type="entry name" value="AAA+_ATPase"/>
</dbReference>
<dbReference type="GO" id="GO:0005524">
    <property type="term" value="F:ATP binding"/>
    <property type="evidence" value="ECO:0007669"/>
    <property type="project" value="UniProtKB-KW"/>
</dbReference>
<proteinExistence type="predicted"/>
<dbReference type="GO" id="GO:0022857">
    <property type="term" value="F:transmembrane transporter activity"/>
    <property type="evidence" value="ECO:0007669"/>
    <property type="project" value="TreeGrafter"/>
</dbReference>
<dbReference type="InterPro" id="IPR003439">
    <property type="entry name" value="ABC_transporter-like_ATP-bd"/>
</dbReference>
<evidence type="ECO:0000259" key="4">
    <source>
        <dbReference type="PROSITE" id="PS50893"/>
    </source>
</evidence>
<dbReference type="STRING" id="1652495.ccrud_08755"/>
<feature type="domain" description="ABC transporter" evidence="4">
    <location>
        <begin position="3"/>
        <end position="237"/>
    </location>
</feature>
<dbReference type="InterPro" id="IPR015854">
    <property type="entry name" value="ABC_transpr_LolD-like"/>
</dbReference>
<dbReference type="InterPro" id="IPR017871">
    <property type="entry name" value="ABC_transporter-like_CS"/>
</dbReference>
<dbReference type="Gene3D" id="3.40.50.300">
    <property type="entry name" value="P-loop containing nucleotide triphosphate hydrolases"/>
    <property type="match status" value="1"/>
</dbReference>
<dbReference type="SUPFAM" id="SSF52540">
    <property type="entry name" value="P-loop containing nucleoside triphosphate hydrolases"/>
    <property type="match status" value="1"/>
</dbReference>
<dbReference type="KEGG" id="ccjz:ccrud_08755"/>
<dbReference type="PANTHER" id="PTHR24220:SF685">
    <property type="entry name" value="ABC TRANSPORTER RELATED"/>
    <property type="match status" value="1"/>
</dbReference>
<dbReference type="GO" id="GO:0005886">
    <property type="term" value="C:plasma membrane"/>
    <property type="evidence" value="ECO:0007669"/>
    <property type="project" value="TreeGrafter"/>
</dbReference>
<dbReference type="AlphaFoldDB" id="A0A172QUB9"/>
<keyword evidence="6" id="KW-1185">Reference proteome</keyword>
<protein>
    <submittedName>
        <fullName evidence="5">ABC transporter ATP-binding protein</fullName>
    </submittedName>
</protein>
<evidence type="ECO:0000256" key="1">
    <source>
        <dbReference type="ARBA" id="ARBA00022448"/>
    </source>
</evidence>
<organism evidence="5 6">
    <name type="scientific">Corynebacterium crudilactis</name>
    <dbReference type="NCBI Taxonomy" id="1652495"/>
    <lineage>
        <taxon>Bacteria</taxon>
        <taxon>Bacillati</taxon>
        <taxon>Actinomycetota</taxon>
        <taxon>Actinomycetes</taxon>
        <taxon>Mycobacteriales</taxon>
        <taxon>Corynebacteriaceae</taxon>
        <taxon>Corynebacterium</taxon>
    </lineage>
</organism>
<keyword evidence="2" id="KW-0547">Nucleotide-binding</keyword>
<dbReference type="OrthoDB" id="9802264at2"/>